<evidence type="ECO:0000256" key="2">
    <source>
        <dbReference type="RuleBase" id="RU003876"/>
    </source>
</evidence>
<reference evidence="4" key="1">
    <citation type="journal article" date="2015" name="Insect Mol. Biol.">
        <title>We can't all be supermodels: the value of comparative transcriptomics to the study of non-model insects.</title>
        <authorList>
            <person name="Oppenheim S.J."/>
            <person name="Baker R.H."/>
            <person name="Simon S."/>
            <person name="DeSalle R."/>
        </authorList>
    </citation>
    <scope>NUCLEOTIDE SEQUENCE</scope>
</reference>
<dbReference type="InterPro" id="IPR002164">
    <property type="entry name" value="NAP_family"/>
</dbReference>
<sequence length="381" mass="44394">MEVEIKSVRKNETEPTTKVSAEVATEKTIEPDENTSSSPEAKINQIHVPDEDLRNQLADMNDSCSSGSSPSYFTAISRRKFLKGLVKSLPPKMQDRITVLKNLQVQHVKIEKQLYEEIYQVERKYQSLFKPMYLMRKAIINGKADPLPEEPQWKEEECDFELPETCDFNNIKKMYEKTDESTPGLPNFWLTVFKTCDSIAEIIYEQDEDALKYLNDITIDYEPFAYRLKFFFNENEYFHNPYLTKSYSLKEHIDPDDPFSYEGPDIVNCKGCTIDWKVNKCLTEKFVQGDEMEGGSQLVSVESFFNFFNPPQLTDDLTEIDYETHEILHKDFKLAQFFRDQIIPKAVLYFTGDLNDDECYYDEIEEEEEDADESGDAAEEA</sequence>
<dbReference type="SUPFAM" id="SSF143113">
    <property type="entry name" value="NAP-like"/>
    <property type="match status" value="1"/>
</dbReference>
<protein>
    <submittedName>
        <fullName evidence="4">Nucleosome assembly protein 1 paralog 3</fullName>
    </submittedName>
</protein>
<dbReference type="FunFam" id="1.20.5.1500:FF:000001">
    <property type="entry name" value="Nucleosome assembly protein 1-like 1"/>
    <property type="match status" value="1"/>
</dbReference>
<organism evidence="4">
    <name type="scientific">Diasemopsis meigenii</name>
    <dbReference type="NCBI Taxonomy" id="139646"/>
    <lineage>
        <taxon>Eukaryota</taxon>
        <taxon>Metazoa</taxon>
        <taxon>Ecdysozoa</taxon>
        <taxon>Arthropoda</taxon>
        <taxon>Hexapoda</taxon>
        <taxon>Insecta</taxon>
        <taxon>Pterygota</taxon>
        <taxon>Neoptera</taxon>
        <taxon>Endopterygota</taxon>
        <taxon>Diptera</taxon>
        <taxon>Brachycera</taxon>
        <taxon>Muscomorpha</taxon>
        <taxon>Diopsoidea</taxon>
        <taxon>Diopsidae</taxon>
        <taxon>Diasemopsis</taxon>
    </lineage>
</organism>
<comment type="similarity">
    <text evidence="1 2">Belongs to the nucleosome assembly protein (NAP) family.</text>
</comment>
<dbReference type="InterPro" id="IPR037231">
    <property type="entry name" value="NAP-like_sf"/>
</dbReference>
<dbReference type="AlphaFoldDB" id="A0A0B4U7D0"/>
<dbReference type="EMBL" id="KM821174">
    <property type="protein sequence ID" value="AJC52570.1"/>
    <property type="molecule type" value="mRNA"/>
</dbReference>
<dbReference type="GO" id="GO:0005634">
    <property type="term" value="C:nucleus"/>
    <property type="evidence" value="ECO:0007669"/>
    <property type="project" value="InterPro"/>
</dbReference>
<accession>A0A0B4U7D0</accession>
<dbReference type="PANTHER" id="PTHR11875">
    <property type="entry name" value="TESTIS-SPECIFIC Y-ENCODED PROTEIN"/>
    <property type="match status" value="1"/>
</dbReference>
<proteinExistence type="evidence at transcript level"/>
<name>A0A0B4U7D0_9DIOP</name>
<dbReference type="Pfam" id="PF00956">
    <property type="entry name" value="NAP"/>
    <property type="match status" value="1"/>
</dbReference>
<evidence type="ECO:0000256" key="1">
    <source>
        <dbReference type="ARBA" id="ARBA00009947"/>
    </source>
</evidence>
<feature type="region of interest" description="Disordered" evidence="3">
    <location>
        <begin position="1"/>
        <end position="42"/>
    </location>
</feature>
<dbReference type="Gene3D" id="3.30.1120.90">
    <property type="entry name" value="Nucleosome assembly protein"/>
    <property type="match status" value="1"/>
</dbReference>
<feature type="compositionally biased region" description="Basic and acidic residues" evidence="3">
    <location>
        <begin position="1"/>
        <end position="15"/>
    </location>
</feature>
<feature type="non-terminal residue" evidence="4">
    <location>
        <position position="381"/>
    </location>
</feature>
<evidence type="ECO:0000313" key="4">
    <source>
        <dbReference type="EMBL" id="AJC52570.1"/>
    </source>
</evidence>
<evidence type="ECO:0000256" key="3">
    <source>
        <dbReference type="SAM" id="MobiDB-lite"/>
    </source>
</evidence>
<dbReference type="GO" id="GO:0006334">
    <property type="term" value="P:nucleosome assembly"/>
    <property type="evidence" value="ECO:0007669"/>
    <property type="project" value="InterPro"/>
</dbReference>
<dbReference type="Gene3D" id="1.20.5.1500">
    <property type="match status" value="1"/>
</dbReference>